<dbReference type="Pfam" id="PF01740">
    <property type="entry name" value="STAS"/>
    <property type="match status" value="1"/>
</dbReference>
<dbReference type="PANTHER" id="PTHR33745:SF8">
    <property type="entry name" value="BLUE-LIGHT PHOTORECEPTOR"/>
    <property type="match status" value="1"/>
</dbReference>
<name>A0A2W7MNT5_9BACI</name>
<feature type="domain" description="STAS" evidence="1">
    <location>
        <begin position="218"/>
        <end position="330"/>
    </location>
</feature>
<dbReference type="CDD" id="cd07041">
    <property type="entry name" value="STAS_RsbR_RsbS_like"/>
    <property type="match status" value="1"/>
</dbReference>
<gene>
    <name evidence="2" type="ORF">C7437_105140</name>
</gene>
<dbReference type="PROSITE" id="PS50801">
    <property type="entry name" value="STAS"/>
    <property type="match status" value="1"/>
</dbReference>
<dbReference type="RefSeq" id="WP_111439978.1">
    <property type="nucleotide sequence ID" value="NZ_QKZI01000005.1"/>
</dbReference>
<evidence type="ECO:0000313" key="2">
    <source>
        <dbReference type="EMBL" id="PZX03943.1"/>
    </source>
</evidence>
<dbReference type="Gene3D" id="3.30.750.24">
    <property type="entry name" value="STAS domain"/>
    <property type="match status" value="1"/>
</dbReference>
<dbReference type="InterPro" id="IPR002645">
    <property type="entry name" value="STAS_dom"/>
</dbReference>
<protein>
    <submittedName>
        <fullName evidence="2">Anti-anti-sigma regulatory factor</fullName>
    </submittedName>
</protein>
<evidence type="ECO:0000259" key="1">
    <source>
        <dbReference type="PROSITE" id="PS50801"/>
    </source>
</evidence>
<sequence length="339" mass="38247">MDMKKQMDINGIEFSWNLEEGQLIFEQQDSVLFWISSAMKSFFDTIEEISGTEASKLVFETTGFRQGITVGEYFEKKKNVSIEEASKLITNTYASAGWGHAVIEELDIESKTFTVKFKNSWEYKIHKAQGKSAGAKYIPAHYAGIFTAMLGTNIWYEIIQDQIEGHEYSVVRYFQSDITVNHNIRQLAKKTETDHILELEALVEDKTRDLTELVKELSSPIIPVLEGIVVVPLIGKYDEERAISIVEKTLTNLPSHKASYLILDLTGLHQNISQYTARLIENIASATSLIGIKTVLVGISPQLSMVIIQSDVQLSKFDCFKTLQHGIHYALGQMGKRIV</sequence>
<accession>A0A2W7MNT5</accession>
<evidence type="ECO:0000313" key="3">
    <source>
        <dbReference type="Proteomes" id="UP000248646"/>
    </source>
</evidence>
<reference evidence="2 3" key="1">
    <citation type="submission" date="2018-06" db="EMBL/GenBank/DDBJ databases">
        <title>Genomic Encyclopedia of Type Strains, Phase IV (KMG-IV): sequencing the most valuable type-strain genomes for metagenomic binning, comparative biology and taxonomic classification.</title>
        <authorList>
            <person name="Goeker M."/>
        </authorList>
    </citation>
    <scope>NUCLEOTIDE SEQUENCE [LARGE SCALE GENOMIC DNA]</scope>
    <source>
        <strain evidence="2 3">DSM 5</strain>
    </source>
</reference>
<proteinExistence type="predicted"/>
<dbReference type="AlphaFoldDB" id="A0A2W7MNT5"/>
<dbReference type="InterPro" id="IPR036513">
    <property type="entry name" value="STAS_dom_sf"/>
</dbReference>
<dbReference type="Proteomes" id="UP000248646">
    <property type="component" value="Unassembled WGS sequence"/>
</dbReference>
<organism evidence="2 3">
    <name type="scientific">Psychrobacillus insolitus</name>
    <dbReference type="NCBI Taxonomy" id="1461"/>
    <lineage>
        <taxon>Bacteria</taxon>
        <taxon>Bacillati</taxon>
        <taxon>Bacillota</taxon>
        <taxon>Bacilli</taxon>
        <taxon>Bacillales</taxon>
        <taxon>Bacillaceae</taxon>
        <taxon>Psychrobacillus</taxon>
    </lineage>
</organism>
<dbReference type="EMBL" id="QKZI01000005">
    <property type="protein sequence ID" value="PZX03943.1"/>
    <property type="molecule type" value="Genomic_DNA"/>
</dbReference>
<dbReference type="OrthoDB" id="2717092at2"/>
<dbReference type="SUPFAM" id="SSF52091">
    <property type="entry name" value="SpoIIaa-like"/>
    <property type="match status" value="1"/>
</dbReference>
<dbReference type="InterPro" id="IPR051932">
    <property type="entry name" value="Bact_StressResp_Reg"/>
</dbReference>
<keyword evidence="3" id="KW-1185">Reference proteome</keyword>
<comment type="caution">
    <text evidence="2">The sequence shown here is derived from an EMBL/GenBank/DDBJ whole genome shotgun (WGS) entry which is preliminary data.</text>
</comment>
<dbReference type="PANTHER" id="PTHR33745">
    <property type="entry name" value="RSBT ANTAGONIST PROTEIN RSBS-RELATED"/>
    <property type="match status" value="1"/>
</dbReference>